<evidence type="ECO:0000313" key="5">
    <source>
        <dbReference type="EMBL" id="CAF1394021.1"/>
    </source>
</evidence>
<keyword evidence="2 4" id="KW-1133">Transmembrane helix</keyword>
<accession>A0A815KJ64</accession>
<evidence type="ECO:0000313" key="6">
    <source>
        <dbReference type="Proteomes" id="UP000663852"/>
    </source>
</evidence>
<keyword evidence="1 4" id="KW-0812">Transmembrane</keyword>
<protein>
    <submittedName>
        <fullName evidence="5">Uncharacterized protein</fullName>
    </submittedName>
</protein>
<reference evidence="5" key="1">
    <citation type="submission" date="2021-02" db="EMBL/GenBank/DDBJ databases">
        <authorList>
            <person name="Nowell W R."/>
        </authorList>
    </citation>
    <scope>NUCLEOTIDE SEQUENCE</scope>
</reference>
<feature type="transmembrane region" description="Helical" evidence="4">
    <location>
        <begin position="46"/>
        <end position="71"/>
    </location>
</feature>
<evidence type="ECO:0000256" key="2">
    <source>
        <dbReference type="ARBA" id="ARBA00022989"/>
    </source>
</evidence>
<feature type="transmembrane region" description="Helical" evidence="4">
    <location>
        <begin position="12"/>
        <end position="34"/>
    </location>
</feature>
<evidence type="ECO:0000256" key="3">
    <source>
        <dbReference type="ARBA" id="ARBA00023136"/>
    </source>
</evidence>
<dbReference type="GO" id="GO:0016020">
    <property type="term" value="C:membrane"/>
    <property type="evidence" value="ECO:0007669"/>
    <property type="project" value="InterPro"/>
</dbReference>
<organism evidence="5 6">
    <name type="scientific">Adineta ricciae</name>
    <name type="common">Rotifer</name>
    <dbReference type="NCBI Taxonomy" id="249248"/>
    <lineage>
        <taxon>Eukaryota</taxon>
        <taxon>Metazoa</taxon>
        <taxon>Spiralia</taxon>
        <taxon>Gnathifera</taxon>
        <taxon>Rotifera</taxon>
        <taxon>Eurotatoria</taxon>
        <taxon>Bdelloidea</taxon>
        <taxon>Adinetida</taxon>
        <taxon>Adinetidae</taxon>
        <taxon>Adineta</taxon>
    </lineage>
</organism>
<dbReference type="AlphaFoldDB" id="A0A815KJ64"/>
<gene>
    <name evidence="5" type="ORF">EDS130_LOCUS35633</name>
</gene>
<dbReference type="Gene3D" id="1.20.1560.10">
    <property type="entry name" value="ABC transporter type 1, transmembrane domain"/>
    <property type="match status" value="1"/>
</dbReference>
<evidence type="ECO:0000256" key="1">
    <source>
        <dbReference type="ARBA" id="ARBA00022692"/>
    </source>
</evidence>
<dbReference type="InterPro" id="IPR036640">
    <property type="entry name" value="ABC1_TM_sf"/>
</dbReference>
<keyword evidence="3 4" id="KW-0472">Membrane</keyword>
<comment type="caution">
    <text evidence="5">The sequence shown here is derived from an EMBL/GenBank/DDBJ whole genome shotgun (WGS) entry which is preliminary data.</text>
</comment>
<name>A0A815KJ64_ADIRI</name>
<sequence length="109" mass="12481">MPMVDLKHMINYYGMLDIVVAAVLDRFALFWHILRRTLAYAFSRDYKLTLAFLSITPLVVPTFNLAVELVVKFTNKAVKTFACAASAIQEALHHIQMVTAFYGQQKEIR</sequence>
<proteinExistence type="predicted"/>
<evidence type="ECO:0000256" key="4">
    <source>
        <dbReference type="SAM" id="Phobius"/>
    </source>
</evidence>
<dbReference type="EMBL" id="CAJNOJ010000316">
    <property type="protein sequence ID" value="CAF1394021.1"/>
    <property type="molecule type" value="Genomic_DNA"/>
</dbReference>
<dbReference type="GO" id="GO:0005524">
    <property type="term" value="F:ATP binding"/>
    <property type="evidence" value="ECO:0007669"/>
    <property type="project" value="InterPro"/>
</dbReference>
<dbReference type="SUPFAM" id="SSF90123">
    <property type="entry name" value="ABC transporter transmembrane region"/>
    <property type="match status" value="1"/>
</dbReference>
<dbReference type="Proteomes" id="UP000663852">
    <property type="component" value="Unassembled WGS sequence"/>
</dbReference>